<dbReference type="InterPro" id="IPR009693">
    <property type="entry name" value="Glucitol_operon_activator"/>
</dbReference>
<keyword evidence="1" id="KW-0472">Membrane</keyword>
<dbReference type="EMBL" id="FXTI01000006">
    <property type="protein sequence ID" value="SMO71646.1"/>
    <property type="molecule type" value="Genomic_DNA"/>
</dbReference>
<dbReference type="Pfam" id="PF06923">
    <property type="entry name" value="GutM"/>
    <property type="match status" value="1"/>
</dbReference>
<proteinExistence type="predicted"/>
<accession>A0A521DJ22</accession>
<sequence length="140" mass="15863">MIFSIILMIGLAWLVQIILGYFQVRHFNQRFREMRRLGRVAIGRLTGKFRAGTVVLIAIDARNTIIRVEKMQGVTIFSRLRPLKGLEGKNLLDLQPEDIAGYNRLTAKAIQDAVNNVKTIAKGGDVPVKKTWLDKMLMAK</sequence>
<evidence type="ECO:0000256" key="1">
    <source>
        <dbReference type="SAM" id="Phobius"/>
    </source>
</evidence>
<reference evidence="2 3" key="1">
    <citation type="submission" date="2017-05" db="EMBL/GenBank/DDBJ databases">
        <authorList>
            <person name="Varghese N."/>
            <person name="Submissions S."/>
        </authorList>
    </citation>
    <scope>NUCLEOTIDE SEQUENCE [LARGE SCALE GENOMIC DNA]</scope>
    <source>
        <strain evidence="2 3">DSM 45474</strain>
    </source>
</reference>
<name>A0A521DJ22_9BACL</name>
<organism evidence="2 3">
    <name type="scientific">Melghirimyces algeriensis</name>
    <dbReference type="NCBI Taxonomy" id="910412"/>
    <lineage>
        <taxon>Bacteria</taxon>
        <taxon>Bacillati</taxon>
        <taxon>Bacillota</taxon>
        <taxon>Bacilli</taxon>
        <taxon>Bacillales</taxon>
        <taxon>Thermoactinomycetaceae</taxon>
        <taxon>Melghirimyces</taxon>
    </lineage>
</organism>
<feature type="transmembrane region" description="Helical" evidence="1">
    <location>
        <begin position="6"/>
        <end position="24"/>
    </location>
</feature>
<dbReference type="GO" id="GO:0003677">
    <property type="term" value="F:DNA binding"/>
    <property type="evidence" value="ECO:0007669"/>
    <property type="project" value="UniProtKB-KW"/>
</dbReference>
<keyword evidence="1" id="KW-0812">Transmembrane</keyword>
<dbReference type="Proteomes" id="UP000315636">
    <property type="component" value="Unassembled WGS sequence"/>
</dbReference>
<keyword evidence="1" id="KW-1133">Transmembrane helix</keyword>
<dbReference type="AlphaFoldDB" id="A0A521DJ22"/>
<evidence type="ECO:0000313" key="2">
    <source>
        <dbReference type="EMBL" id="SMO71646.1"/>
    </source>
</evidence>
<dbReference type="OrthoDB" id="9096700at2"/>
<protein>
    <submittedName>
        <fullName evidence="2">DNA-binding transcriptional regulator of glucitol operon</fullName>
    </submittedName>
</protein>
<dbReference type="RefSeq" id="WP_142505667.1">
    <property type="nucleotide sequence ID" value="NZ_FXTI01000006.1"/>
</dbReference>
<keyword evidence="2" id="KW-0238">DNA-binding</keyword>
<evidence type="ECO:0000313" key="3">
    <source>
        <dbReference type="Proteomes" id="UP000315636"/>
    </source>
</evidence>
<gene>
    <name evidence="2" type="ORF">SAMN06264849_10676</name>
</gene>
<keyword evidence="3" id="KW-1185">Reference proteome</keyword>
<dbReference type="PIRSF" id="PIRSF011474">
    <property type="entry name" value="Glucitol_operon_activator"/>
    <property type="match status" value="1"/>
</dbReference>